<protein>
    <recommendedName>
        <fullName evidence="4">Kazal-like domain-containing protein</fullName>
    </recommendedName>
</protein>
<reference evidence="2 3" key="1">
    <citation type="submission" date="2016-08" db="EMBL/GenBank/DDBJ databases">
        <title>A Parts List for Fungal Cellulosomes Revealed by Comparative Genomics.</title>
        <authorList>
            <consortium name="DOE Joint Genome Institute"/>
            <person name="Haitjema C.H."/>
            <person name="Gilmore S.P."/>
            <person name="Henske J.K."/>
            <person name="Solomon K.V."/>
            <person name="De Groot R."/>
            <person name="Kuo A."/>
            <person name="Mondo S.J."/>
            <person name="Salamov A.A."/>
            <person name="Labutti K."/>
            <person name="Zhao Z."/>
            <person name="Chiniquy J."/>
            <person name="Barry K."/>
            <person name="Brewer H.M."/>
            <person name="Purvine S.O."/>
            <person name="Wright A.T."/>
            <person name="Boxma B."/>
            <person name="Van Alen T."/>
            <person name="Hackstein J.H."/>
            <person name="Baker S.E."/>
            <person name="Grigoriev I.V."/>
            <person name="O'Malley M.A."/>
        </authorList>
    </citation>
    <scope>NUCLEOTIDE SEQUENCE [LARGE SCALE GENOMIC DNA]</scope>
    <source>
        <strain evidence="2 3">S4</strain>
    </source>
</reference>
<feature type="chain" id="PRO_5012575933" description="Kazal-like domain-containing protein" evidence="1">
    <location>
        <begin position="20"/>
        <end position="126"/>
    </location>
</feature>
<accession>A0A1Y1XLK5</accession>
<evidence type="ECO:0008006" key="4">
    <source>
        <dbReference type="Google" id="ProtNLM"/>
    </source>
</evidence>
<keyword evidence="3" id="KW-1185">Reference proteome</keyword>
<dbReference type="Proteomes" id="UP000193944">
    <property type="component" value="Unassembled WGS sequence"/>
</dbReference>
<evidence type="ECO:0000313" key="2">
    <source>
        <dbReference type="EMBL" id="ORX86601.1"/>
    </source>
</evidence>
<evidence type="ECO:0000313" key="3">
    <source>
        <dbReference type="Proteomes" id="UP000193944"/>
    </source>
</evidence>
<sequence>MKLLYVSVILFLNIIFVLSKSVKKPKINNKEILNKISSKVFFEAISDEILNNDDISLDKRQGEIPMPGLGNCENYWYNMYCIPMELIYRTTCVPYCELNIGKYKNMDECYEDFCHDHRECHLDCFQ</sequence>
<comment type="caution">
    <text evidence="2">The sequence shown here is derived from an EMBL/GenBank/DDBJ whole genome shotgun (WGS) entry which is preliminary data.</text>
</comment>
<reference evidence="2 3" key="2">
    <citation type="submission" date="2016-08" db="EMBL/GenBank/DDBJ databases">
        <title>Pervasive Adenine N6-methylation of Active Genes in Fungi.</title>
        <authorList>
            <consortium name="DOE Joint Genome Institute"/>
            <person name="Mondo S.J."/>
            <person name="Dannebaum R.O."/>
            <person name="Kuo R.C."/>
            <person name="Labutti K."/>
            <person name="Haridas S."/>
            <person name="Kuo A."/>
            <person name="Salamov A."/>
            <person name="Ahrendt S.R."/>
            <person name="Lipzen A."/>
            <person name="Sullivan W."/>
            <person name="Andreopoulos W.B."/>
            <person name="Clum A."/>
            <person name="Lindquist E."/>
            <person name="Daum C."/>
            <person name="Ramamoorthy G.K."/>
            <person name="Gryganskyi A."/>
            <person name="Culley D."/>
            <person name="Magnuson J.K."/>
            <person name="James T.Y."/>
            <person name="O'Malley M.A."/>
            <person name="Stajich J.E."/>
            <person name="Spatafora J.W."/>
            <person name="Visel A."/>
            <person name="Grigoriev I.V."/>
        </authorList>
    </citation>
    <scope>NUCLEOTIDE SEQUENCE [LARGE SCALE GENOMIC DNA]</scope>
    <source>
        <strain evidence="2 3">S4</strain>
    </source>
</reference>
<dbReference type="EMBL" id="MCFG01000019">
    <property type="protein sequence ID" value="ORX86601.1"/>
    <property type="molecule type" value="Genomic_DNA"/>
</dbReference>
<keyword evidence="1" id="KW-0732">Signal</keyword>
<evidence type="ECO:0000256" key="1">
    <source>
        <dbReference type="SAM" id="SignalP"/>
    </source>
</evidence>
<name>A0A1Y1XLK5_9FUNG</name>
<organism evidence="2 3">
    <name type="scientific">Anaeromyces robustus</name>
    <dbReference type="NCBI Taxonomy" id="1754192"/>
    <lineage>
        <taxon>Eukaryota</taxon>
        <taxon>Fungi</taxon>
        <taxon>Fungi incertae sedis</taxon>
        <taxon>Chytridiomycota</taxon>
        <taxon>Chytridiomycota incertae sedis</taxon>
        <taxon>Neocallimastigomycetes</taxon>
        <taxon>Neocallimastigales</taxon>
        <taxon>Neocallimastigaceae</taxon>
        <taxon>Anaeromyces</taxon>
    </lineage>
</organism>
<gene>
    <name evidence="2" type="ORF">BCR32DRAFT_275243</name>
</gene>
<dbReference type="AlphaFoldDB" id="A0A1Y1XLK5"/>
<feature type="signal peptide" evidence="1">
    <location>
        <begin position="1"/>
        <end position="19"/>
    </location>
</feature>
<proteinExistence type="predicted"/>